<dbReference type="EMBL" id="JACKWZ010000100">
    <property type="protein sequence ID" value="KAF9415883.1"/>
    <property type="molecule type" value="Genomic_DNA"/>
</dbReference>
<protein>
    <recommendedName>
        <fullName evidence="8">Adenylate kinase</fullName>
    </recommendedName>
</protein>
<keyword evidence="5" id="KW-0175">Coiled coil</keyword>
<dbReference type="AlphaFoldDB" id="A0A835L570"/>
<name>A0A835L570_SPOEX</name>
<dbReference type="CDD" id="cd01428">
    <property type="entry name" value="ADK"/>
    <property type="match status" value="2"/>
</dbReference>
<evidence type="ECO:0000256" key="5">
    <source>
        <dbReference type="SAM" id="Coils"/>
    </source>
</evidence>
<dbReference type="Pfam" id="PF00406">
    <property type="entry name" value="ADK"/>
    <property type="match status" value="2"/>
</dbReference>
<evidence type="ECO:0000256" key="4">
    <source>
        <dbReference type="RuleBase" id="RU003330"/>
    </source>
</evidence>
<dbReference type="GO" id="GO:0005524">
    <property type="term" value="F:ATP binding"/>
    <property type="evidence" value="ECO:0007669"/>
    <property type="project" value="InterPro"/>
</dbReference>
<dbReference type="HAMAP" id="MF_00235">
    <property type="entry name" value="Adenylate_kinase_Adk"/>
    <property type="match status" value="2"/>
</dbReference>
<dbReference type="InterPro" id="IPR027417">
    <property type="entry name" value="P-loop_NTPase"/>
</dbReference>
<keyword evidence="2" id="KW-0547">Nucleotide-binding</keyword>
<evidence type="ECO:0000313" key="6">
    <source>
        <dbReference type="EMBL" id="KAF9415883.1"/>
    </source>
</evidence>
<evidence type="ECO:0008006" key="8">
    <source>
        <dbReference type="Google" id="ProtNLM"/>
    </source>
</evidence>
<comment type="similarity">
    <text evidence="4">Belongs to the adenylate kinase family.</text>
</comment>
<feature type="coiled-coil region" evidence="5">
    <location>
        <begin position="536"/>
        <end position="563"/>
    </location>
</feature>
<keyword evidence="1 4" id="KW-0808">Transferase</keyword>
<dbReference type="PROSITE" id="PS00113">
    <property type="entry name" value="ADENYLATE_KINASE"/>
    <property type="match status" value="2"/>
</dbReference>
<dbReference type="PRINTS" id="PR00094">
    <property type="entry name" value="ADENYLTKNASE"/>
</dbReference>
<accession>A0A835L570</accession>
<dbReference type="InterPro" id="IPR000850">
    <property type="entry name" value="Adenylat/UMP-CMP_kin"/>
</dbReference>
<organism evidence="6 7">
    <name type="scientific">Spodoptera exigua</name>
    <name type="common">Beet armyworm</name>
    <name type="synonym">Noctua fulgens</name>
    <dbReference type="NCBI Taxonomy" id="7107"/>
    <lineage>
        <taxon>Eukaryota</taxon>
        <taxon>Metazoa</taxon>
        <taxon>Ecdysozoa</taxon>
        <taxon>Arthropoda</taxon>
        <taxon>Hexapoda</taxon>
        <taxon>Insecta</taxon>
        <taxon>Pterygota</taxon>
        <taxon>Neoptera</taxon>
        <taxon>Endopterygota</taxon>
        <taxon>Lepidoptera</taxon>
        <taxon>Glossata</taxon>
        <taxon>Ditrysia</taxon>
        <taxon>Noctuoidea</taxon>
        <taxon>Noctuidae</taxon>
        <taxon>Amphipyrinae</taxon>
        <taxon>Spodoptera</taxon>
    </lineage>
</organism>
<evidence type="ECO:0000256" key="1">
    <source>
        <dbReference type="ARBA" id="ARBA00022679"/>
    </source>
</evidence>
<dbReference type="PANTHER" id="PTHR23359">
    <property type="entry name" value="NUCLEOTIDE KINASE"/>
    <property type="match status" value="1"/>
</dbReference>
<proteinExistence type="inferred from homology"/>
<evidence type="ECO:0000256" key="2">
    <source>
        <dbReference type="ARBA" id="ARBA00022741"/>
    </source>
</evidence>
<dbReference type="SUPFAM" id="SSF52540">
    <property type="entry name" value="P-loop containing nucleoside triphosphate hydrolases"/>
    <property type="match status" value="2"/>
</dbReference>
<comment type="caution">
    <text evidence="6">The sequence shown here is derived from an EMBL/GenBank/DDBJ whole genome shotgun (WGS) entry which is preliminary data.</text>
</comment>
<sequence length="569" mass="63678">MIVNKKQSQYNDQNTPLFSCLTRWNLYICILKFCDGCEEPEIEKVPPCPLQCRSRQCKAYQTKSKFDPETKPIVWVLGGPGSGKFTQCTKVEKTYGFTHLSTGDLMREEEKARTPRAKCLGSIMARGGLAPNDVVLAVLKDAMEEAAKKGTHGYLIDGYPREKSQGEEFERTIGPVAASPHTLCQRLLGRAEASKEDSRRKDDKYSVMKLRIATFIENNKGILERYGNKVKRIDAEQSPDEIFAEVQTYLEPIKSCDECEEPEIDKEPPCPSQCPDRQCKAYQTKSKFDPETKPIVWIIGGPGSGKFTQCAKMVETYGFTHLSTGDLIREEVKAGTPRAKCLGSIVERGGLVPNDVVLAILKDAMEEAAKKGTHGYLIDGYPREKSQGEEFERTIGPVTLILYLEASPRILCCRLLGRAEASTEDNRRLDDKYSVIKLRIATFIENNQGILERYGNKVKRINAEQSPDDIFLEVRTYLEPVVAQAALMEAEKKQAEAEEKMKAVGALPRSSMPLARFFRPKSVDVDSKRLAAVAEVADAEARVTAARNTAEAARARLEEFEERNGKNHK</sequence>
<dbReference type="Proteomes" id="UP000648187">
    <property type="component" value="Unassembled WGS sequence"/>
</dbReference>
<dbReference type="GO" id="GO:0006139">
    <property type="term" value="P:nucleobase-containing compound metabolic process"/>
    <property type="evidence" value="ECO:0007669"/>
    <property type="project" value="InterPro"/>
</dbReference>
<dbReference type="Gene3D" id="3.40.50.300">
    <property type="entry name" value="P-loop containing nucleotide triphosphate hydrolases"/>
    <property type="match status" value="2"/>
</dbReference>
<gene>
    <name evidence="6" type="ORF">HW555_006635</name>
</gene>
<dbReference type="InterPro" id="IPR033690">
    <property type="entry name" value="Adenylat_kinase_CS"/>
</dbReference>
<evidence type="ECO:0000313" key="7">
    <source>
        <dbReference type="Proteomes" id="UP000648187"/>
    </source>
</evidence>
<keyword evidence="7" id="KW-1185">Reference proteome</keyword>
<keyword evidence="3 4" id="KW-0418">Kinase</keyword>
<evidence type="ECO:0000256" key="3">
    <source>
        <dbReference type="ARBA" id="ARBA00022777"/>
    </source>
</evidence>
<dbReference type="GO" id="GO:0019205">
    <property type="term" value="F:nucleobase-containing compound kinase activity"/>
    <property type="evidence" value="ECO:0007669"/>
    <property type="project" value="InterPro"/>
</dbReference>
<reference evidence="6" key="1">
    <citation type="submission" date="2020-08" db="EMBL/GenBank/DDBJ databases">
        <title>Spodoptera exigua strain:BAW_Kor-Di-RS1 Genome sequencing and assembly.</title>
        <authorList>
            <person name="Kim J."/>
            <person name="Nam H.Y."/>
            <person name="Kwon M."/>
            <person name="Choi J.H."/>
            <person name="Cho S.R."/>
            <person name="Kim G.-H."/>
        </authorList>
    </citation>
    <scope>NUCLEOTIDE SEQUENCE</scope>
    <source>
        <strain evidence="6">BAW_Kor-Di-RS1</strain>
        <tissue evidence="6">Whole-body</tissue>
    </source>
</reference>